<evidence type="ECO:0000313" key="4">
    <source>
        <dbReference type="EMBL" id="OEV03895.1"/>
    </source>
</evidence>
<dbReference type="NCBIfam" id="TIGR03891">
    <property type="entry name" value="thiopep_ocin"/>
    <property type="match status" value="1"/>
</dbReference>
<reference evidence="4 5" key="1">
    <citation type="journal article" date="2016" name="Front. Microbiol.">
        <title>Comparative Genomics Analysis of Streptomyces Species Reveals Their Adaptation to the Marine Environment and Their Diversity at the Genomic Level.</title>
        <authorList>
            <person name="Tian X."/>
            <person name="Zhang Z."/>
            <person name="Yang T."/>
            <person name="Chen M."/>
            <person name="Li J."/>
            <person name="Chen F."/>
            <person name="Yang J."/>
            <person name="Li W."/>
            <person name="Zhang B."/>
            <person name="Zhang Z."/>
            <person name="Wu J."/>
            <person name="Zhang C."/>
            <person name="Long L."/>
            <person name="Xiao J."/>
        </authorList>
    </citation>
    <scope>NUCLEOTIDE SEQUENCE [LARGE SCALE GENOMIC DNA]</scope>
    <source>
        <strain evidence="4 5">SCSIO 02100</strain>
    </source>
</reference>
<proteinExistence type="predicted"/>
<dbReference type="Pfam" id="PF14028">
    <property type="entry name" value="Lant_dehydr_C"/>
    <property type="match status" value="1"/>
</dbReference>
<dbReference type="Pfam" id="PF04738">
    <property type="entry name" value="Lant_dehydr_N"/>
    <property type="match status" value="1"/>
</dbReference>
<feature type="domain" description="Lantibiotic dehydratase N-terminal" evidence="2">
    <location>
        <begin position="2"/>
        <end position="259"/>
    </location>
</feature>
<keyword evidence="5" id="KW-1185">Reference proteome</keyword>
<evidence type="ECO:0000259" key="2">
    <source>
        <dbReference type="Pfam" id="PF04738"/>
    </source>
</evidence>
<evidence type="ECO:0000256" key="1">
    <source>
        <dbReference type="SAM" id="MobiDB-lite"/>
    </source>
</evidence>
<dbReference type="InterPro" id="IPR006827">
    <property type="entry name" value="Lant_deHydtase_N"/>
</dbReference>
<dbReference type="Proteomes" id="UP000176101">
    <property type="component" value="Unassembled WGS sequence"/>
</dbReference>
<gene>
    <name evidence="4" type="ORF">AN216_09630</name>
</gene>
<evidence type="ECO:0008006" key="6">
    <source>
        <dbReference type="Google" id="ProtNLM"/>
    </source>
</evidence>
<dbReference type="AlphaFoldDB" id="A0A1E7KJ10"/>
<accession>A0A1E7KJ10</accession>
<sequence length="618" mass="67210">MAALAAGDYRLLVSNGSYTAGAMAGRFAHVLGTERELAALYEAEAPDGQHRGGPDGGEEAPLPVQLFFQPRSPRSNNVARTPRLLPHAAPVGCFSPGGGGGRGEGGDRTAGREIGADIGLDELAVGATADRLFLVHAPTGREVDIRRPNMLNIATEAPNLARFLAGLGMSGLRPWAPWQWSRLDVLPYLPRVRRGRTILSPARWRPTPALRDAGLDERDWLRELDRWRESCAVPDRLRVSVLDQHLDLDLTAPVHRHVLRGQLTGRGVPLVQESPLADPAQLGWSGGHATEVVVPLLPARPRPAVPRVRAGSRPTGPEGPSGSGTPLHAPGGEWLYAKLYAARDRLEPLLVRELAPLLARVDSAGDVDRWFFLRYADPGAHLRLRLHGEPAALRERVLPVLHDWVETATSQGTLRKLVLDTYEPEAERYGGPDALTAAERLFHADSRLVTAQLTARTRGQLSAPVETLAATNHALLLGALGDWDWWHWVLATYPMELQNRIPARQRRAAAHVVEPALRAPADPSERPDSEEPLSEEPPEVVTARAELTRAARAYGRALRLGSGDPSTARGSAVASVLHMHANRLLGTDRAAEQRSYGLLRAAVRTQVGRTEHARGRRG</sequence>
<dbReference type="STRING" id="1075402.AN216_09630"/>
<evidence type="ECO:0000313" key="5">
    <source>
        <dbReference type="Proteomes" id="UP000176101"/>
    </source>
</evidence>
<feature type="region of interest" description="Disordered" evidence="1">
    <location>
        <begin position="512"/>
        <end position="540"/>
    </location>
</feature>
<organism evidence="4 5">
    <name type="scientific">Streptomyces oceani</name>
    <dbReference type="NCBI Taxonomy" id="1075402"/>
    <lineage>
        <taxon>Bacteria</taxon>
        <taxon>Bacillati</taxon>
        <taxon>Actinomycetota</taxon>
        <taxon>Actinomycetes</taxon>
        <taxon>Kitasatosporales</taxon>
        <taxon>Streptomycetaceae</taxon>
        <taxon>Streptomyces</taxon>
    </lineage>
</organism>
<name>A0A1E7KJ10_9ACTN</name>
<protein>
    <recommendedName>
        <fullName evidence="6">Lantibiotic dehydratase</fullName>
    </recommendedName>
</protein>
<dbReference type="EMBL" id="LJGU01000115">
    <property type="protein sequence ID" value="OEV03895.1"/>
    <property type="molecule type" value="Genomic_DNA"/>
</dbReference>
<dbReference type="InterPro" id="IPR023809">
    <property type="entry name" value="Thiopep_bacteriocin_synth_dom"/>
</dbReference>
<feature type="region of interest" description="Disordered" evidence="1">
    <location>
        <begin position="304"/>
        <end position="328"/>
    </location>
</feature>
<comment type="caution">
    <text evidence="4">The sequence shown here is derived from an EMBL/GenBank/DDBJ whole genome shotgun (WGS) entry which is preliminary data.</text>
</comment>
<feature type="region of interest" description="Disordered" evidence="1">
    <location>
        <begin position="89"/>
        <end position="110"/>
    </location>
</feature>
<dbReference type="PATRIC" id="fig|1075402.3.peg.5323"/>
<feature type="compositionally biased region" description="Low complexity" evidence="1">
    <location>
        <begin position="305"/>
        <end position="326"/>
    </location>
</feature>
<evidence type="ECO:0000259" key="3">
    <source>
        <dbReference type="Pfam" id="PF14028"/>
    </source>
</evidence>
<feature type="domain" description="Thiopeptide-type bacteriocin biosynthesis" evidence="3">
    <location>
        <begin position="334"/>
        <end position="602"/>
    </location>
</feature>